<dbReference type="AlphaFoldDB" id="A0A0N4XI05"/>
<keyword evidence="1" id="KW-1133">Transmembrane helix</keyword>
<evidence type="ECO:0000256" key="1">
    <source>
        <dbReference type="SAM" id="Phobius"/>
    </source>
</evidence>
<reference evidence="4" key="1">
    <citation type="submission" date="2017-02" db="UniProtKB">
        <authorList>
            <consortium name="WormBaseParasite"/>
        </authorList>
    </citation>
    <scope>IDENTIFICATION</scope>
</reference>
<dbReference type="Gene3D" id="1.10.287.70">
    <property type="match status" value="1"/>
</dbReference>
<gene>
    <name evidence="2" type="ORF">NBR_LOCUS2159</name>
</gene>
<accession>A0A0N4XI05</accession>
<keyword evidence="3" id="KW-1185">Reference proteome</keyword>
<proteinExistence type="predicted"/>
<dbReference type="Proteomes" id="UP000271162">
    <property type="component" value="Unassembled WGS sequence"/>
</dbReference>
<evidence type="ECO:0000313" key="2">
    <source>
        <dbReference type="EMBL" id="VDL65748.1"/>
    </source>
</evidence>
<dbReference type="WBParaSite" id="NBR_0000215701-mRNA-1">
    <property type="protein sequence ID" value="NBR_0000215701-mRNA-1"/>
    <property type="gene ID" value="NBR_0000215701"/>
</dbReference>
<sequence>MIRLISAISVGKIIASAAIMCGVLVLALPITIIVDNFIKVAQDEQQAEQTKLDNSRQELALQAMLHGDED</sequence>
<reference evidence="2 3" key="2">
    <citation type="submission" date="2018-11" db="EMBL/GenBank/DDBJ databases">
        <authorList>
            <consortium name="Pathogen Informatics"/>
        </authorList>
    </citation>
    <scope>NUCLEOTIDE SEQUENCE [LARGE SCALE GENOMIC DNA]</scope>
</reference>
<organism evidence="4">
    <name type="scientific">Nippostrongylus brasiliensis</name>
    <name type="common">Rat hookworm</name>
    <dbReference type="NCBI Taxonomy" id="27835"/>
    <lineage>
        <taxon>Eukaryota</taxon>
        <taxon>Metazoa</taxon>
        <taxon>Ecdysozoa</taxon>
        <taxon>Nematoda</taxon>
        <taxon>Chromadorea</taxon>
        <taxon>Rhabditida</taxon>
        <taxon>Rhabditina</taxon>
        <taxon>Rhabditomorpha</taxon>
        <taxon>Strongyloidea</taxon>
        <taxon>Heligmosomidae</taxon>
        <taxon>Nippostrongylus</taxon>
    </lineage>
</organism>
<evidence type="ECO:0000313" key="3">
    <source>
        <dbReference type="Proteomes" id="UP000271162"/>
    </source>
</evidence>
<dbReference type="STRING" id="27835.A0A0N4XI05"/>
<protein>
    <submittedName>
        <fullName evidence="4">Potassium voltage-gated channel subfamily F member 1 (inferred by orthology to a human protein)</fullName>
    </submittedName>
</protein>
<name>A0A0N4XI05_NIPBR</name>
<dbReference type="EMBL" id="UYSL01002271">
    <property type="protein sequence ID" value="VDL65748.1"/>
    <property type="molecule type" value="Genomic_DNA"/>
</dbReference>
<evidence type="ECO:0000313" key="4">
    <source>
        <dbReference type="WBParaSite" id="NBR_0000215701-mRNA-1"/>
    </source>
</evidence>
<keyword evidence="1" id="KW-0812">Transmembrane</keyword>
<keyword evidence="1" id="KW-0472">Membrane</keyword>
<feature type="transmembrane region" description="Helical" evidence="1">
    <location>
        <begin position="12"/>
        <end position="34"/>
    </location>
</feature>